<name>A0ABS5QLU5_9BACT</name>
<evidence type="ECO:0000256" key="3">
    <source>
        <dbReference type="ARBA" id="ARBA00022679"/>
    </source>
</evidence>
<evidence type="ECO:0000256" key="16">
    <source>
        <dbReference type="SAM" id="Phobius"/>
    </source>
</evidence>
<organism evidence="17 18">
    <name type="scientific">Candidatus Vampirococcus lugosii</name>
    <dbReference type="NCBI Taxonomy" id="2789015"/>
    <lineage>
        <taxon>Bacteria</taxon>
        <taxon>Candidatus Absconditibacteriota</taxon>
        <taxon>Vampirococcus</taxon>
    </lineage>
</organism>
<evidence type="ECO:0000256" key="6">
    <source>
        <dbReference type="ARBA" id="ARBA00022984"/>
    </source>
</evidence>
<keyword evidence="2" id="KW-0328">Glycosyltransferase</keyword>
<gene>
    <name evidence="17" type="ORF">VAMP_22n286</name>
</gene>
<comment type="similarity">
    <text evidence="11">Belongs to the SEDS family. FtsW subfamily.</text>
</comment>
<accession>A0ABS5QLU5</accession>
<evidence type="ECO:0000256" key="5">
    <source>
        <dbReference type="ARBA" id="ARBA00022960"/>
    </source>
</evidence>
<keyword evidence="8 16" id="KW-0472">Membrane</keyword>
<proteinExistence type="inferred from homology"/>
<dbReference type="Pfam" id="PF01098">
    <property type="entry name" value="FTSW_RODA_SPOVE"/>
    <property type="match status" value="1"/>
</dbReference>
<feature type="transmembrane region" description="Helical" evidence="16">
    <location>
        <begin position="232"/>
        <end position="254"/>
    </location>
</feature>
<evidence type="ECO:0000256" key="14">
    <source>
        <dbReference type="ARBA" id="ARBA00044770"/>
    </source>
</evidence>
<dbReference type="Proteomes" id="UP000680365">
    <property type="component" value="Unassembled WGS sequence"/>
</dbReference>
<dbReference type="PANTHER" id="PTHR30474">
    <property type="entry name" value="CELL CYCLE PROTEIN"/>
    <property type="match status" value="1"/>
</dbReference>
<evidence type="ECO:0000256" key="7">
    <source>
        <dbReference type="ARBA" id="ARBA00022989"/>
    </source>
</evidence>
<comment type="subcellular location">
    <subcellularLocation>
        <location evidence="1">Membrane</location>
        <topology evidence="1">Multi-pass membrane protein</topology>
    </subcellularLocation>
</comment>
<evidence type="ECO:0000256" key="2">
    <source>
        <dbReference type="ARBA" id="ARBA00022676"/>
    </source>
</evidence>
<keyword evidence="3" id="KW-0808">Transferase</keyword>
<feature type="transmembrane region" description="Helical" evidence="16">
    <location>
        <begin position="166"/>
        <end position="186"/>
    </location>
</feature>
<feature type="transmembrane region" description="Helical" evidence="16">
    <location>
        <begin position="79"/>
        <end position="97"/>
    </location>
</feature>
<protein>
    <recommendedName>
        <fullName evidence="12">Probable peptidoglycan glycosyltransferase FtsW</fullName>
        <ecNumber evidence="14">2.4.99.28</ecNumber>
    </recommendedName>
    <alternativeName>
        <fullName evidence="13">Cell division protein FtsW</fullName>
    </alternativeName>
    <alternativeName>
        <fullName evidence="10">Cell wall polymerase</fullName>
    </alternativeName>
    <alternativeName>
        <fullName evidence="9">Peptidoglycan polymerase</fullName>
    </alternativeName>
</protein>
<evidence type="ECO:0000256" key="10">
    <source>
        <dbReference type="ARBA" id="ARBA00033270"/>
    </source>
</evidence>
<dbReference type="InterPro" id="IPR001182">
    <property type="entry name" value="FtsW/RodA"/>
</dbReference>
<feature type="transmembrane region" description="Helical" evidence="16">
    <location>
        <begin position="198"/>
        <end position="220"/>
    </location>
</feature>
<keyword evidence="6" id="KW-0573">Peptidoglycan synthesis</keyword>
<comment type="caution">
    <text evidence="17">The sequence shown here is derived from an EMBL/GenBank/DDBJ whole genome shotgun (WGS) entry which is preliminary data.</text>
</comment>
<keyword evidence="4 16" id="KW-0812">Transmembrane</keyword>
<evidence type="ECO:0000256" key="1">
    <source>
        <dbReference type="ARBA" id="ARBA00004141"/>
    </source>
</evidence>
<feature type="transmembrane region" description="Helical" evidence="16">
    <location>
        <begin position="30"/>
        <end position="49"/>
    </location>
</feature>
<evidence type="ECO:0000256" key="4">
    <source>
        <dbReference type="ARBA" id="ARBA00022692"/>
    </source>
</evidence>
<evidence type="ECO:0000256" key="11">
    <source>
        <dbReference type="ARBA" id="ARBA00038053"/>
    </source>
</evidence>
<evidence type="ECO:0000256" key="9">
    <source>
        <dbReference type="ARBA" id="ARBA00032370"/>
    </source>
</evidence>
<keyword evidence="17" id="KW-0131">Cell cycle</keyword>
<dbReference type="GO" id="GO:0051301">
    <property type="term" value="P:cell division"/>
    <property type="evidence" value="ECO:0007669"/>
    <property type="project" value="UniProtKB-KW"/>
</dbReference>
<dbReference type="EMBL" id="JAEDAM010000013">
    <property type="protein sequence ID" value="MBS8121748.1"/>
    <property type="molecule type" value="Genomic_DNA"/>
</dbReference>
<dbReference type="RefSeq" id="WP_213348584.1">
    <property type="nucleotide sequence ID" value="NZ_JAEDAM010000013.1"/>
</dbReference>
<keyword evidence="7 16" id="KW-1133">Transmembrane helix</keyword>
<keyword evidence="17" id="KW-0132">Cell division</keyword>
<feature type="transmembrane region" description="Helical" evidence="16">
    <location>
        <begin position="6"/>
        <end position="23"/>
    </location>
</feature>
<reference evidence="17 18" key="1">
    <citation type="journal article" date="2021" name="Nat. Commun.">
        <title>Reductive evolution and unique predatory mode in the CPR bacterium Vampirococcus lugosii.</title>
        <authorList>
            <person name="Moreira D."/>
            <person name="Zivanovic Y."/>
            <person name="Lopez-Archilla A.I."/>
            <person name="Iniesto M."/>
            <person name="Lopez-Garcia P."/>
        </authorList>
    </citation>
    <scope>NUCLEOTIDE SEQUENCE [LARGE SCALE GENOMIC DNA]</scope>
    <source>
        <strain evidence="17">Chiprana</strain>
    </source>
</reference>
<evidence type="ECO:0000313" key="17">
    <source>
        <dbReference type="EMBL" id="MBS8121748.1"/>
    </source>
</evidence>
<evidence type="ECO:0000256" key="8">
    <source>
        <dbReference type="ARBA" id="ARBA00023136"/>
    </source>
</evidence>
<dbReference type="EC" id="2.4.99.28" evidence="14"/>
<evidence type="ECO:0000256" key="15">
    <source>
        <dbReference type="ARBA" id="ARBA00049902"/>
    </source>
</evidence>
<keyword evidence="18" id="KW-1185">Reference proteome</keyword>
<evidence type="ECO:0000313" key="18">
    <source>
        <dbReference type="Proteomes" id="UP000680365"/>
    </source>
</evidence>
<dbReference type="PANTHER" id="PTHR30474:SF2">
    <property type="entry name" value="PEPTIDOGLYCAN GLYCOSYLTRANSFERASE FTSW-RELATED"/>
    <property type="match status" value="1"/>
</dbReference>
<comment type="catalytic activity">
    <reaction evidence="15">
        <text>[GlcNAc-(1-&gt;4)-Mur2Ac(oyl-L-Ala-gamma-D-Glu-L-Lys-D-Ala-D-Ala)](n)-di-trans,octa-cis-undecaprenyl diphosphate + beta-D-GlcNAc-(1-&gt;4)-Mur2Ac(oyl-L-Ala-gamma-D-Glu-L-Lys-D-Ala-D-Ala)-di-trans,octa-cis-undecaprenyl diphosphate = [GlcNAc-(1-&gt;4)-Mur2Ac(oyl-L-Ala-gamma-D-Glu-L-Lys-D-Ala-D-Ala)](n+1)-di-trans,octa-cis-undecaprenyl diphosphate + di-trans,octa-cis-undecaprenyl diphosphate + H(+)</text>
        <dbReference type="Rhea" id="RHEA:23708"/>
        <dbReference type="Rhea" id="RHEA-COMP:9602"/>
        <dbReference type="Rhea" id="RHEA-COMP:9603"/>
        <dbReference type="ChEBI" id="CHEBI:15378"/>
        <dbReference type="ChEBI" id="CHEBI:58405"/>
        <dbReference type="ChEBI" id="CHEBI:60033"/>
        <dbReference type="ChEBI" id="CHEBI:78435"/>
        <dbReference type="EC" id="2.4.99.28"/>
    </reaction>
</comment>
<evidence type="ECO:0000256" key="12">
    <source>
        <dbReference type="ARBA" id="ARBA00041185"/>
    </source>
</evidence>
<feature type="non-terminal residue" evidence="17">
    <location>
        <position position="1"/>
    </location>
</feature>
<sequence length="260" mass="29029">LGTVQPAEVFKLGFIIFFAGWFVRKKKMLSTISGFIGFLILTFFLSFIFLALPDLGTLMVLAPTALLMYWYAGGRLDYVIGLLILGLFLSYNVGMQFDYIRVRFEYFFNPEIDETGRGIGWQTQQALTSIGGGGITGTGYGKGLQKFGYIPIAQSDFIFAAFSEEIGLLGNSILLTLYFLLAFYFLKQLKNVKNEYYKNLGVGIISLIIFQSFINIGVNINILPITGITLPFISYGGTALIINFVQIVILHKIINEGKYL</sequence>
<evidence type="ECO:0000256" key="13">
    <source>
        <dbReference type="ARBA" id="ARBA00041418"/>
    </source>
</evidence>
<keyword evidence="5" id="KW-0133">Cell shape</keyword>